<organism evidence="1">
    <name type="scientific">marine sediment metagenome</name>
    <dbReference type="NCBI Taxonomy" id="412755"/>
    <lineage>
        <taxon>unclassified sequences</taxon>
        <taxon>metagenomes</taxon>
        <taxon>ecological metagenomes</taxon>
    </lineage>
</organism>
<dbReference type="EMBL" id="BARS01055503">
    <property type="protein sequence ID" value="GAG46319.1"/>
    <property type="molecule type" value="Genomic_DNA"/>
</dbReference>
<evidence type="ECO:0000313" key="1">
    <source>
        <dbReference type="EMBL" id="GAG46319.1"/>
    </source>
</evidence>
<reference evidence="1" key="1">
    <citation type="journal article" date="2014" name="Front. Microbiol.">
        <title>High frequency of phylogenetically diverse reductive dehalogenase-homologous genes in deep subseafloor sedimentary metagenomes.</title>
        <authorList>
            <person name="Kawai M."/>
            <person name="Futagami T."/>
            <person name="Toyoda A."/>
            <person name="Takaki Y."/>
            <person name="Nishi S."/>
            <person name="Hori S."/>
            <person name="Arai W."/>
            <person name="Tsubouchi T."/>
            <person name="Morono Y."/>
            <person name="Uchiyama I."/>
            <person name="Ito T."/>
            <person name="Fujiyama A."/>
            <person name="Inagaki F."/>
            <person name="Takami H."/>
        </authorList>
    </citation>
    <scope>NUCLEOTIDE SEQUENCE</scope>
    <source>
        <strain evidence="1">Expedition CK06-06</strain>
    </source>
</reference>
<name>X0XSX4_9ZZZZ</name>
<feature type="non-terminal residue" evidence="1">
    <location>
        <position position="202"/>
    </location>
</feature>
<feature type="non-terminal residue" evidence="1">
    <location>
        <position position="1"/>
    </location>
</feature>
<accession>X0XSX4</accession>
<dbReference type="AlphaFoldDB" id="X0XSX4"/>
<protein>
    <submittedName>
        <fullName evidence="1">Uncharacterized protein</fullName>
    </submittedName>
</protein>
<comment type="caution">
    <text evidence="1">The sequence shown here is derived from an EMBL/GenBank/DDBJ whole genome shotgun (WGS) entry which is preliminary data.</text>
</comment>
<sequence>SEWRAKNLIARVNRLLPIDPSSACQRLFNAAIHDLRSKISIAGLDLAKEAAERYHLPSIGKPEDVVENYPPAKILELSYRMGLLSRPDWRRMRRCYEIRRDLEHEDNEYEAEIDDLVCVFKNCIQIVLSQDPLELIRVDDIKSLIDAPQPPAIPMQLLQEFQSAPDTRQKEILEHLANTALDAGKADIIRQNAMELRANSGL</sequence>
<gene>
    <name evidence="1" type="ORF">S01H1_81941</name>
</gene>
<proteinExistence type="predicted"/>